<dbReference type="InterPro" id="IPR011711">
    <property type="entry name" value="GntR_C"/>
</dbReference>
<evidence type="ECO:0000313" key="6">
    <source>
        <dbReference type="EMBL" id="PYE16405.1"/>
    </source>
</evidence>
<dbReference type="Gene3D" id="1.20.120.530">
    <property type="entry name" value="GntR ligand-binding domain-like"/>
    <property type="match status" value="1"/>
</dbReference>
<keyword evidence="2" id="KW-0238">DNA-binding</keyword>
<proteinExistence type="predicted"/>
<dbReference type="SMART" id="SM00345">
    <property type="entry name" value="HTH_GNTR"/>
    <property type="match status" value="1"/>
</dbReference>
<evidence type="ECO:0000256" key="2">
    <source>
        <dbReference type="ARBA" id="ARBA00023125"/>
    </source>
</evidence>
<dbReference type="Pfam" id="PF07729">
    <property type="entry name" value="FCD"/>
    <property type="match status" value="1"/>
</dbReference>
<keyword evidence="3" id="KW-0804">Transcription</keyword>
<dbReference type="EMBL" id="QJSP01000008">
    <property type="protein sequence ID" value="PYE16405.1"/>
    <property type="molecule type" value="Genomic_DNA"/>
</dbReference>
<dbReference type="RefSeq" id="WP_245937960.1">
    <property type="nucleotide sequence ID" value="NZ_QJSP01000008.1"/>
</dbReference>
<evidence type="ECO:0000313" key="7">
    <source>
        <dbReference type="Proteomes" id="UP000247591"/>
    </source>
</evidence>
<organism evidence="6 7">
    <name type="scientific">Williamsia limnetica</name>
    <dbReference type="NCBI Taxonomy" id="882452"/>
    <lineage>
        <taxon>Bacteria</taxon>
        <taxon>Bacillati</taxon>
        <taxon>Actinomycetota</taxon>
        <taxon>Actinomycetes</taxon>
        <taxon>Mycobacteriales</taxon>
        <taxon>Nocardiaceae</taxon>
        <taxon>Williamsia</taxon>
    </lineage>
</organism>
<sequence>MSDSDHGPWVVGEVREGGAGRRTERERVGNVLRDRILSGLLTAGDRIDLDSYATEFGTSRTPVREACLTLAQEGLVKVAQRSGVTVIGVSAETTMENFTIMAALSGVAAQWAAEKIGPRDLLRIRELNREIHVAVQTGDDIATLNWLFHREINKACGSPRLQAMLGDAGRMIPRRFFELFPEHVPCSLDDHDALVTALANRDGAAARRVSEDHFRGPAELLSAHILRQGPTGSR</sequence>
<dbReference type="InterPro" id="IPR008920">
    <property type="entry name" value="TF_FadR/GntR_C"/>
</dbReference>
<dbReference type="Proteomes" id="UP000247591">
    <property type="component" value="Unassembled WGS sequence"/>
</dbReference>
<feature type="compositionally biased region" description="Basic and acidic residues" evidence="4">
    <location>
        <begin position="13"/>
        <end position="23"/>
    </location>
</feature>
<evidence type="ECO:0000256" key="1">
    <source>
        <dbReference type="ARBA" id="ARBA00023015"/>
    </source>
</evidence>
<feature type="domain" description="HTH gntR-type" evidence="5">
    <location>
        <begin position="22"/>
        <end position="89"/>
    </location>
</feature>
<evidence type="ECO:0000256" key="3">
    <source>
        <dbReference type="ARBA" id="ARBA00023163"/>
    </source>
</evidence>
<dbReference type="GO" id="GO:0003700">
    <property type="term" value="F:DNA-binding transcription factor activity"/>
    <property type="evidence" value="ECO:0007669"/>
    <property type="project" value="InterPro"/>
</dbReference>
<dbReference type="SUPFAM" id="SSF46785">
    <property type="entry name" value="Winged helix' DNA-binding domain"/>
    <property type="match status" value="1"/>
</dbReference>
<comment type="caution">
    <text evidence="6">The sequence shown here is derived from an EMBL/GenBank/DDBJ whole genome shotgun (WGS) entry which is preliminary data.</text>
</comment>
<dbReference type="CDD" id="cd07377">
    <property type="entry name" value="WHTH_GntR"/>
    <property type="match status" value="1"/>
</dbReference>
<evidence type="ECO:0000259" key="5">
    <source>
        <dbReference type="PROSITE" id="PS50949"/>
    </source>
</evidence>
<dbReference type="AlphaFoldDB" id="A0A318RLI7"/>
<protein>
    <submittedName>
        <fullName evidence="6">GntR family transcriptional regulator</fullName>
    </submittedName>
</protein>
<accession>A0A318RLI7</accession>
<dbReference type="InterPro" id="IPR000524">
    <property type="entry name" value="Tscrpt_reg_HTH_GntR"/>
</dbReference>
<keyword evidence="1" id="KW-0805">Transcription regulation</keyword>
<dbReference type="InterPro" id="IPR036388">
    <property type="entry name" value="WH-like_DNA-bd_sf"/>
</dbReference>
<dbReference type="PANTHER" id="PTHR43537">
    <property type="entry name" value="TRANSCRIPTIONAL REGULATOR, GNTR FAMILY"/>
    <property type="match status" value="1"/>
</dbReference>
<dbReference type="SMART" id="SM00895">
    <property type="entry name" value="FCD"/>
    <property type="match status" value="1"/>
</dbReference>
<keyword evidence="7" id="KW-1185">Reference proteome</keyword>
<name>A0A318RLI7_WILLI</name>
<dbReference type="PROSITE" id="PS50949">
    <property type="entry name" value="HTH_GNTR"/>
    <property type="match status" value="1"/>
</dbReference>
<dbReference type="PANTHER" id="PTHR43537:SF49">
    <property type="entry name" value="TRANSCRIPTIONAL REGULATORY PROTEIN"/>
    <property type="match status" value="1"/>
</dbReference>
<feature type="region of interest" description="Disordered" evidence="4">
    <location>
        <begin position="1"/>
        <end position="23"/>
    </location>
</feature>
<dbReference type="Gene3D" id="1.10.10.10">
    <property type="entry name" value="Winged helix-like DNA-binding domain superfamily/Winged helix DNA-binding domain"/>
    <property type="match status" value="1"/>
</dbReference>
<dbReference type="GO" id="GO:0003677">
    <property type="term" value="F:DNA binding"/>
    <property type="evidence" value="ECO:0007669"/>
    <property type="project" value="UniProtKB-KW"/>
</dbReference>
<dbReference type="Pfam" id="PF00392">
    <property type="entry name" value="GntR"/>
    <property type="match status" value="1"/>
</dbReference>
<reference evidence="6 7" key="1">
    <citation type="submission" date="2018-06" db="EMBL/GenBank/DDBJ databases">
        <title>Genomic Encyclopedia of Type Strains, Phase IV (KMG-IV): sequencing the most valuable type-strain genomes for metagenomic binning, comparative biology and taxonomic classification.</title>
        <authorList>
            <person name="Goeker M."/>
        </authorList>
    </citation>
    <scope>NUCLEOTIDE SEQUENCE [LARGE SCALE GENOMIC DNA]</scope>
    <source>
        <strain evidence="6 7">DSM 45521</strain>
    </source>
</reference>
<dbReference type="InterPro" id="IPR036390">
    <property type="entry name" value="WH_DNA-bd_sf"/>
</dbReference>
<gene>
    <name evidence="6" type="ORF">DFR67_108156</name>
</gene>
<dbReference type="SUPFAM" id="SSF48008">
    <property type="entry name" value="GntR ligand-binding domain-like"/>
    <property type="match status" value="1"/>
</dbReference>
<evidence type="ECO:0000256" key="4">
    <source>
        <dbReference type="SAM" id="MobiDB-lite"/>
    </source>
</evidence>